<dbReference type="EMBL" id="JQBZ01000025">
    <property type="protein sequence ID" value="KRN88551.1"/>
    <property type="molecule type" value="Genomic_DNA"/>
</dbReference>
<sequence length="76" mass="8355">MVGSIELPPNVLTEIITMGQGGDNEALIHLVGVVDPLTWLATDEGEDIEVNGYNLKALVRKGCEEFKDDLKEYQPL</sequence>
<organism evidence="1 2">
    <name type="scientific">Ligilactobacillus ceti DSM 22408</name>
    <dbReference type="NCBI Taxonomy" id="1122146"/>
    <lineage>
        <taxon>Bacteria</taxon>
        <taxon>Bacillati</taxon>
        <taxon>Bacillota</taxon>
        <taxon>Bacilli</taxon>
        <taxon>Lactobacillales</taxon>
        <taxon>Lactobacillaceae</taxon>
        <taxon>Ligilactobacillus</taxon>
    </lineage>
</organism>
<dbReference type="AlphaFoldDB" id="A0A0R2KQ78"/>
<evidence type="ECO:0000313" key="2">
    <source>
        <dbReference type="Proteomes" id="UP000051500"/>
    </source>
</evidence>
<accession>A0A0R2KQ78</accession>
<evidence type="ECO:0000313" key="1">
    <source>
        <dbReference type="EMBL" id="KRN88551.1"/>
    </source>
</evidence>
<dbReference type="Proteomes" id="UP000051500">
    <property type="component" value="Unassembled WGS sequence"/>
</dbReference>
<reference evidence="1 2" key="1">
    <citation type="journal article" date="2015" name="Genome Announc.">
        <title>Expanding the biotechnology potential of lactobacilli through comparative genomics of 213 strains and associated genera.</title>
        <authorList>
            <person name="Sun Z."/>
            <person name="Harris H.M."/>
            <person name="McCann A."/>
            <person name="Guo C."/>
            <person name="Argimon S."/>
            <person name="Zhang W."/>
            <person name="Yang X."/>
            <person name="Jeffery I.B."/>
            <person name="Cooney J.C."/>
            <person name="Kagawa T.F."/>
            <person name="Liu W."/>
            <person name="Song Y."/>
            <person name="Salvetti E."/>
            <person name="Wrobel A."/>
            <person name="Rasinkangas P."/>
            <person name="Parkhill J."/>
            <person name="Rea M.C."/>
            <person name="O'Sullivan O."/>
            <person name="Ritari J."/>
            <person name="Douillard F.P."/>
            <person name="Paul Ross R."/>
            <person name="Yang R."/>
            <person name="Briner A.E."/>
            <person name="Felis G.E."/>
            <person name="de Vos W.M."/>
            <person name="Barrangou R."/>
            <person name="Klaenhammer T.R."/>
            <person name="Caufield P.W."/>
            <person name="Cui Y."/>
            <person name="Zhang H."/>
            <person name="O'Toole P.W."/>
        </authorList>
    </citation>
    <scope>NUCLEOTIDE SEQUENCE [LARGE SCALE GENOMIC DNA]</scope>
    <source>
        <strain evidence="1 2">DSM 22408</strain>
    </source>
</reference>
<comment type="caution">
    <text evidence="1">The sequence shown here is derived from an EMBL/GenBank/DDBJ whole genome shotgun (WGS) entry which is preliminary data.</text>
</comment>
<protein>
    <submittedName>
        <fullName evidence="1">Uncharacterized protein</fullName>
    </submittedName>
</protein>
<name>A0A0R2KQ78_9LACO</name>
<gene>
    <name evidence="1" type="ORF">IV53_GL000516</name>
</gene>
<keyword evidence="2" id="KW-1185">Reference proteome</keyword>
<proteinExistence type="predicted"/>
<dbReference type="PATRIC" id="fig|1122146.4.peg.529"/>